<feature type="non-terminal residue" evidence="1">
    <location>
        <position position="61"/>
    </location>
</feature>
<dbReference type="AlphaFoldDB" id="A0A087UH66"/>
<proteinExistence type="predicted"/>
<evidence type="ECO:0000313" key="2">
    <source>
        <dbReference type="Proteomes" id="UP000054359"/>
    </source>
</evidence>
<accession>A0A087UH66</accession>
<organism evidence="1 2">
    <name type="scientific">Stegodyphus mimosarum</name>
    <name type="common">African social velvet spider</name>
    <dbReference type="NCBI Taxonomy" id="407821"/>
    <lineage>
        <taxon>Eukaryota</taxon>
        <taxon>Metazoa</taxon>
        <taxon>Ecdysozoa</taxon>
        <taxon>Arthropoda</taxon>
        <taxon>Chelicerata</taxon>
        <taxon>Arachnida</taxon>
        <taxon>Araneae</taxon>
        <taxon>Araneomorphae</taxon>
        <taxon>Entelegynae</taxon>
        <taxon>Eresoidea</taxon>
        <taxon>Eresidae</taxon>
        <taxon>Stegodyphus</taxon>
    </lineage>
</organism>
<dbReference type="EMBL" id="KK119777">
    <property type="protein sequence ID" value="KFM76705.1"/>
    <property type="molecule type" value="Genomic_DNA"/>
</dbReference>
<keyword evidence="2" id="KW-1185">Reference proteome</keyword>
<name>A0A087UH66_STEMI</name>
<evidence type="ECO:0000313" key="1">
    <source>
        <dbReference type="EMBL" id="KFM76705.1"/>
    </source>
</evidence>
<reference evidence="1 2" key="1">
    <citation type="submission" date="2013-11" db="EMBL/GenBank/DDBJ databases">
        <title>Genome sequencing of Stegodyphus mimosarum.</title>
        <authorList>
            <person name="Bechsgaard J."/>
        </authorList>
    </citation>
    <scope>NUCLEOTIDE SEQUENCE [LARGE SCALE GENOMIC DNA]</scope>
</reference>
<dbReference type="Proteomes" id="UP000054359">
    <property type="component" value="Unassembled WGS sequence"/>
</dbReference>
<gene>
    <name evidence="1" type="ORF">X975_10232</name>
</gene>
<protein>
    <submittedName>
        <fullName evidence="1">Uncharacterized protein</fullName>
    </submittedName>
</protein>
<sequence>MSDSSTASYLDLMIKAAHLLALDDSSSMEFERKPHIVKEMKEALNFEIMLAKLSLLFEERP</sequence>